<dbReference type="RefSeq" id="XP_041155549.1">
    <property type="nucleotide sequence ID" value="XM_041300617.1"/>
</dbReference>
<dbReference type="GeneID" id="64594381"/>
<feature type="non-terminal residue" evidence="2">
    <location>
        <position position="1"/>
    </location>
</feature>
<dbReference type="OrthoDB" id="2418900at2759"/>
<protein>
    <recommendedName>
        <fullName evidence="4">C2H2-type domain-containing protein</fullName>
    </recommendedName>
</protein>
<evidence type="ECO:0000313" key="3">
    <source>
        <dbReference type="Proteomes" id="UP000719766"/>
    </source>
</evidence>
<keyword evidence="3" id="KW-1185">Reference proteome</keyword>
<evidence type="ECO:0000313" key="2">
    <source>
        <dbReference type="EMBL" id="KAG1788296.1"/>
    </source>
</evidence>
<dbReference type="Proteomes" id="UP000719766">
    <property type="component" value="Unassembled WGS sequence"/>
</dbReference>
<reference evidence="2" key="1">
    <citation type="journal article" date="2020" name="New Phytol.">
        <title>Comparative genomics reveals dynamic genome evolution in host specialist ectomycorrhizal fungi.</title>
        <authorList>
            <person name="Lofgren L.A."/>
            <person name="Nguyen N.H."/>
            <person name="Vilgalys R."/>
            <person name="Ruytinx J."/>
            <person name="Liao H.L."/>
            <person name="Branco S."/>
            <person name="Kuo A."/>
            <person name="LaButti K."/>
            <person name="Lipzen A."/>
            <person name="Andreopoulos W."/>
            <person name="Pangilinan J."/>
            <person name="Riley R."/>
            <person name="Hundley H."/>
            <person name="Na H."/>
            <person name="Barry K."/>
            <person name="Grigoriev I.V."/>
            <person name="Stajich J.E."/>
            <person name="Kennedy P.G."/>
        </authorList>
    </citation>
    <scope>NUCLEOTIDE SEQUENCE</scope>
    <source>
        <strain evidence="2">S12</strain>
    </source>
</reference>
<proteinExistence type="predicted"/>
<organism evidence="2 3">
    <name type="scientific">Suillus plorans</name>
    <dbReference type="NCBI Taxonomy" id="116603"/>
    <lineage>
        <taxon>Eukaryota</taxon>
        <taxon>Fungi</taxon>
        <taxon>Dikarya</taxon>
        <taxon>Basidiomycota</taxon>
        <taxon>Agaricomycotina</taxon>
        <taxon>Agaricomycetes</taxon>
        <taxon>Agaricomycetidae</taxon>
        <taxon>Boletales</taxon>
        <taxon>Suillineae</taxon>
        <taxon>Suillaceae</taxon>
        <taxon>Suillus</taxon>
    </lineage>
</organism>
<dbReference type="EMBL" id="JABBWE010000069">
    <property type="protein sequence ID" value="KAG1788296.1"/>
    <property type="molecule type" value="Genomic_DNA"/>
</dbReference>
<feature type="region of interest" description="Disordered" evidence="1">
    <location>
        <begin position="65"/>
        <end position="97"/>
    </location>
</feature>
<dbReference type="Pfam" id="PF18759">
    <property type="entry name" value="Plavaka"/>
    <property type="match status" value="1"/>
</dbReference>
<name>A0A9P7AHA3_9AGAM</name>
<evidence type="ECO:0000256" key="1">
    <source>
        <dbReference type="SAM" id="MobiDB-lite"/>
    </source>
</evidence>
<accession>A0A9P7AHA3</accession>
<comment type="caution">
    <text evidence="2">The sequence shown here is derived from an EMBL/GenBank/DDBJ whole genome shotgun (WGS) entry which is preliminary data.</text>
</comment>
<gene>
    <name evidence="2" type="ORF">HD556DRAFT_1312068</name>
</gene>
<dbReference type="InterPro" id="IPR041078">
    <property type="entry name" value="Plavaka"/>
</dbReference>
<sequence>MPQCCVFCGKEFPTRGGVKRHITGRPECRRAWELTIEETEATYDEDGPQVDFAYDDVGSSFGLPLRRSRSKSSDADQGNPPALKSRRVTIEEVSDEDAVRTNSGRYFKECPDGGRTLREGETGFESYRKYKKSMGEDEWAPFCDEEEWGLAEWLVKSLGQTRTNDFLKLPITRNRMQPSFHNNRSFLQKVDELPHGAAWSCKKISVRGNQTDEKGEPLHEDVELWMRDPVECIKDLIGNPQFKDHMVYAPAQAYTDSAGLNRVIGDMWTADWWGEKQFRGDKSAWPIYLSIGNIAKEKRRQLSARATVLIGYLPAEKLECFTSDTRSLAGYRLFHHCMSLLLQPLIAAGQNGIEMVCADSMIRQVYPILAAYVADFPEQCLVHVARRTVAQNVWLRRMKETSSLPSHPTSYTNSTRVFKDHLVKWCLDIVGQAEMDARFKAIPDYPVFGTSKRNLDGETMDGYRTQADAACFCRVACWCSTKLRIHTVDTLDHLESALSVFHANKEILRELEVRDHFNIPKLHQLSHYVQSISLF</sequence>
<dbReference type="AlphaFoldDB" id="A0A9P7AHA3"/>
<evidence type="ECO:0008006" key="4">
    <source>
        <dbReference type="Google" id="ProtNLM"/>
    </source>
</evidence>